<dbReference type="RefSeq" id="WP_183499357.1">
    <property type="nucleotide sequence ID" value="NZ_BAABCO010000001.1"/>
</dbReference>
<evidence type="ECO:0000313" key="2">
    <source>
        <dbReference type="EMBL" id="MBB4139734.1"/>
    </source>
</evidence>
<dbReference type="PANTHER" id="PTHR35337">
    <property type="entry name" value="SLR1478 PROTEIN"/>
    <property type="match status" value="1"/>
</dbReference>
<evidence type="ECO:0000256" key="1">
    <source>
        <dbReference type="SAM" id="Phobius"/>
    </source>
</evidence>
<keyword evidence="3" id="KW-1185">Reference proteome</keyword>
<keyword evidence="1" id="KW-0472">Membrane</keyword>
<dbReference type="InterPro" id="IPR002798">
    <property type="entry name" value="SpoIIM-like"/>
</dbReference>
<feature type="transmembrane region" description="Helical" evidence="1">
    <location>
        <begin position="218"/>
        <end position="239"/>
    </location>
</feature>
<organism evidence="2 3">
    <name type="scientific">Microbacterium invictum</name>
    <dbReference type="NCBI Taxonomy" id="515415"/>
    <lineage>
        <taxon>Bacteria</taxon>
        <taxon>Bacillati</taxon>
        <taxon>Actinomycetota</taxon>
        <taxon>Actinomycetes</taxon>
        <taxon>Micrococcales</taxon>
        <taxon>Microbacteriaceae</taxon>
        <taxon>Microbacterium</taxon>
    </lineage>
</organism>
<keyword evidence="1" id="KW-0812">Transmembrane</keyword>
<feature type="transmembrane region" description="Helical" evidence="1">
    <location>
        <begin position="284"/>
        <end position="304"/>
    </location>
</feature>
<feature type="transmembrane region" description="Helical" evidence="1">
    <location>
        <begin position="251"/>
        <end position="272"/>
    </location>
</feature>
<dbReference type="PANTHER" id="PTHR35337:SF1">
    <property type="entry name" value="SLR1478 PROTEIN"/>
    <property type="match status" value="1"/>
</dbReference>
<accession>A0AA40SP53</accession>
<protein>
    <submittedName>
        <fullName evidence="2">Membrane protein SpoIIM required for sporulation</fullName>
    </submittedName>
</protein>
<dbReference type="Pfam" id="PF01944">
    <property type="entry name" value="SpoIIM"/>
    <property type="match status" value="1"/>
</dbReference>
<dbReference type="Proteomes" id="UP000549113">
    <property type="component" value="Unassembled WGS sequence"/>
</dbReference>
<dbReference type="EMBL" id="JACIFH010000001">
    <property type="protein sequence ID" value="MBB4139734.1"/>
    <property type="molecule type" value="Genomic_DNA"/>
</dbReference>
<evidence type="ECO:0000313" key="3">
    <source>
        <dbReference type="Proteomes" id="UP000549113"/>
    </source>
</evidence>
<feature type="transmembrane region" description="Helical" evidence="1">
    <location>
        <begin position="100"/>
        <end position="121"/>
    </location>
</feature>
<gene>
    <name evidence="2" type="ORF">BKA10_001528</name>
</gene>
<dbReference type="AlphaFoldDB" id="A0AA40SP53"/>
<reference evidence="2 3" key="1">
    <citation type="submission" date="2020-08" db="EMBL/GenBank/DDBJ databases">
        <title>Sequencing the genomes of 1000 actinobacteria strains.</title>
        <authorList>
            <person name="Klenk H.-P."/>
        </authorList>
    </citation>
    <scope>NUCLEOTIDE SEQUENCE [LARGE SCALE GENOMIC DNA]</scope>
    <source>
        <strain evidence="2 3">DSM 19600</strain>
    </source>
</reference>
<comment type="caution">
    <text evidence="2">The sequence shown here is derived from an EMBL/GenBank/DDBJ whole genome shotgun (WGS) entry which is preliminary data.</text>
</comment>
<sequence>MDLDALTAARQDEWARLDELGRLRRPTGPEVDELVVRYRAASADLAEIKTSAGRSQVGDHLSTLLARARLRLTGAPENVLRQVPRFFVLQLPAALYRVRWTTLAIALAFVVIGTLVATWIVRDPAVLAALGDEAGLADYADNQFTGYYSENPAAVFAGTVWTNNAWIAAQCVLFGITGIWPVMVVMQNAVSVGTAAAVLFAHGRGDVFFLYIAPHGQLELTCIFVAAAAGLHIFWAWVAPGPRTRGAALAAAGRSLATIAIGLVFVLAVAGLIEGFVTAAPWPWPIKIGIGTAALAAFIVYMVVVGGRAARRGETGDLTEYEAGTARLVAG</sequence>
<proteinExistence type="predicted"/>
<keyword evidence="1" id="KW-1133">Transmembrane helix</keyword>
<name>A0AA40SP53_9MICO</name>